<reference evidence="3 4" key="2">
    <citation type="journal article" date="2014" name="Int. J. Syst. Evol. Microbiol.">
        <title>Methanobacterium paludis sp. nov. and a novel strain of Methanobacterium lacus isolated from northern peatlands.</title>
        <authorList>
            <person name="Cadillo-Quiroz H."/>
            <person name="Brauer S.L."/>
            <person name="Goodson N."/>
            <person name="Yavitt J.B."/>
            <person name="Zinder S.H."/>
        </authorList>
    </citation>
    <scope>NUCLEOTIDE SEQUENCE [LARGE SCALE GENOMIC DNA]</scope>
    <source>
        <strain evidence="3 4">AL-21</strain>
    </source>
</reference>
<dbReference type="STRING" id="877455.Metbo_1949"/>
<accession>F0TB23</accession>
<dbReference type="Pfam" id="PF18301">
    <property type="entry name" value="preATP-grasp_3"/>
    <property type="match status" value="1"/>
</dbReference>
<keyword evidence="1" id="KW-0067">ATP-binding</keyword>
<dbReference type="InterPro" id="IPR003806">
    <property type="entry name" value="ATP-grasp_PylC-type"/>
</dbReference>
<reference evidence="4" key="1">
    <citation type="submission" date="2011-02" db="EMBL/GenBank/DDBJ databases">
        <title>Complete sequence of Methanobacterium sp. AL-21.</title>
        <authorList>
            <consortium name="US DOE Joint Genome Institute"/>
            <person name="Lucas S."/>
            <person name="Copeland A."/>
            <person name="Lapidus A."/>
            <person name="Cheng J.-F."/>
            <person name="Goodwin L."/>
            <person name="Pitluck S."/>
            <person name="Chertkov O."/>
            <person name="Detter J.C."/>
            <person name="Han C."/>
            <person name="Tapia R."/>
            <person name="Land M."/>
            <person name="Hauser L."/>
            <person name="Kyrpides N."/>
            <person name="Ivanova N."/>
            <person name="Mikhailova N."/>
            <person name="Pagani I."/>
            <person name="Cadillo-Quiroz H."/>
            <person name="Imachi H."/>
            <person name="Zinder S."/>
            <person name="Liu W."/>
            <person name="Woyke T."/>
        </authorList>
    </citation>
    <scope>NUCLEOTIDE SEQUENCE [LARGE SCALE GENOMIC DNA]</scope>
    <source>
        <strain evidence="4">AL-21</strain>
    </source>
</reference>
<dbReference type="HOGENOM" id="CLU_059501_1_0_2"/>
<dbReference type="PANTHER" id="PTHR23132">
    <property type="entry name" value="D-ALANINE--D-ALANINE LIGASE"/>
    <property type="match status" value="1"/>
</dbReference>
<dbReference type="Proteomes" id="UP000007490">
    <property type="component" value="Chromosome"/>
</dbReference>
<keyword evidence="1" id="KW-0547">Nucleotide-binding</keyword>
<dbReference type="InterPro" id="IPR040803">
    <property type="entry name" value="MfnD_preATP-grasp"/>
</dbReference>
<evidence type="ECO:0000256" key="1">
    <source>
        <dbReference type="PROSITE-ProRule" id="PRU00409"/>
    </source>
</evidence>
<dbReference type="Gene3D" id="3.30.470.20">
    <property type="entry name" value="ATP-grasp fold, B domain"/>
    <property type="match status" value="1"/>
</dbReference>
<dbReference type="PROSITE" id="PS50975">
    <property type="entry name" value="ATP_GRASP"/>
    <property type="match status" value="1"/>
</dbReference>
<dbReference type="Gene3D" id="3.40.50.11770">
    <property type="match status" value="1"/>
</dbReference>
<proteinExistence type="predicted"/>
<dbReference type="eggNOG" id="arCOG01592">
    <property type="taxonomic scope" value="Archaea"/>
</dbReference>
<evidence type="ECO:0000259" key="2">
    <source>
        <dbReference type="PROSITE" id="PS50975"/>
    </source>
</evidence>
<feature type="domain" description="ATP-grasp" evidence="2">
    <location>
        <begin position="119"/>
        <end position="311"/>
    </location>
</feature>
<dbReference type="GO" id="GO:0046872">
    <property type="term" value="F:metal ion binding"/>
    <property type="evidence" value="ECO:0007669"/>
    <property type="project" value="InterPro"/>
</dbReference>
<dbReference type="EMBL" id="CP002551">
    <property type="protein sequence ID" value="ADZ10169.1"/>
    <property type="molecule type" value="Genomic_DNA"/>
</dbReference>
<dbReference type="Gene3D" id="2.30.36.100">
    <property type="match status" value="1"/>
</dbReference>
<dbReference type="PANTHER" id="PTHR23132:SF23">
    <property type="entry name" value="D-ALANINE--D-ALANINE LIGASE B"/>
    <property type="match status" value="1"/>
</dbReference>
<evidence type="ECO:0000313" key="4">
    <source>
        <dbReference type="Proteomes" id="UP000007490"/>
    </source>
</evidence>
<dbReference type="AlphaFoldDB" id="F0TB23"/>
<dbReference type="GeneID" id="10278409"/>
<sequence length="339" mass="37270">MKLLVFEYATASGVDDPFITVEGLAMLEGVLDDLKEFKPHYLVHSESSELISDSVPVVVKGDVRQWLTTHIKDYDACLPIAPEEDGILHDLTQIIERNGVKVFGSNSKAIQLTTDKFEMYKFLAGKVPVIKTEKIYFNQELEEMGRAAFQGSGLKVIKPADGVSSSGVMVVATLEEFLDGVNNIQKFTKLPYFVMQDYKPGVSVSVSLLSSGKTAVPISLNLQDMEIKSCKISYNGGTVPYDHDLSEQAKDIAQQAVELFEGSLGFVGVDLILGEDEVHLVEINSRLTTPYVALRRITNLNLARALMNSVDGELPVDIELDGQVKFYKEGKSLGVSVLK</sequence>
<dbReference type="InterPro" id="IPR011761">
    <property type="entry name" value="ATP-grasp"/>
</dbReference>
<evidence type="ECO:0000313" key="3">
    <source>
        <dbReference type="EMBL" id="ADZ10169.1"/>
    </source>
</evidence>
<dbReference type="OrthoDB" id="133985at2157"/>
<dbReference type="SUPFAM" id="SSF56059">
    <property type="entry name" value="Glutathione synthetase ATP-binding domain-like"/>
    <property type="match status" value="1"/>
</dbReference>
<dbReference type="KEGG" id="mel:Metbo_1949"/>
<gene>
    <name evidence="3" type="ordered locus">Metbo_1949</name>
</gene>
<dbReference type="RefSeq" id="WP_013645520.1">
    <property type="nucleotide sequence ID" value="NC_015216.1"/>
</dbReference>
<organism evidence="3 4">
    <name type="scientific">Methanobacterium lacus (strain AL-21)</name>
    <dbReference type="NCBI Taxonomy" id="877455"/>
    <lineage>
        <taxon>Archaea</taxon>
        <taxon>Methanobacteriati</taxon>
        <taxon>Methanobacteriota</taxon>
        <taxon>Methanomada group</taxon>
        <taxon>Methanobacteria</taxon>
        <taxon>Methanobacteriales</taxon>
        <taxon>Methanobacteriaceae</taxon>
        <taxon>Methanobacterium</taxon>
    </lineage>
</organism>
<keyword evidence="4" id="KW-1185">Reference proteome</keyword>
<protein>
    <submittedName>
        <fullName evidence="3">ATP-grasp fold domain protein, DUF201-type</fullName>
    </submittedName>
</protein>
<name>F0TB23_METLA</name>
<dbReference type="PIRSF" id="PIRSF016766">
    <property type="entry name" value="UCP016766_ATPgrasp"/>
    <property type="match status" value="1"/>
</dbReference>
<dbReference type="Pfam" id="PF02655">
    <property type="entry name" value="ATP-grasp_3"/>
    <property type="match status" value="1"/>
</dbReference>
<dbReference type="GO" id="GO:0005524">
    <property type="term" value="F:ATP binding"/>
    <property type="evidence" value="ECO:0007669"/>
    <property type="project" value="UniProtKB-UniRule"/>
</dbReference>
<dbReference type="GO" id="GO:0008716">
    <property type="term" value="F:D-alanine-D-alanine ligase activity"/>
    <property type="evidence" value="ECO:0007669"/>
    <property type="project" value="TreeGrafter"/>
</dbReference>
<dbReference type="InterPro" id="IPR024710">
    <property type="entry name" value="MfnD"/>
</dbReference>